<dbReference type="InterPro" id="IPR036282">
    <property type="entry name" value="Glutathione-S-Trfase_C_sf"/>
</dbReference>
<comment type="similarity">
    <text evidence="1 3">Belongs to the GST superfamily.</text>
</comment>
<evidence type="ECO:0000259" key="4">
    <source>
        <dbReference type="PROSITE" id="PS50404"/>
    </source>
</evidence>
<dbReference type="EMBL" id="VTPY01000008">
    <property type="protein sequence ID" value="KAA0010032.1"/>
    <property type="molecule type" value="Genomic_DNA"/>
</dbReference>
<name>A0A7V7FZU6_9GAMM</name>
<keyword evidence="2 6" id="KW-0808">Transferase</keyword>
<evidence type="ECO:0000256" key="1">
    <source>
        <dbReference type="ARBA" id="ARBA00007409"/>
    </source>
</evidence>
<dbReference type="CDD" id="cd03206">
    <property type="entry name" value="GST_C_7"/>
    <property type="match status" value="1"/>
</dbReference>
<proteinExistence type="inferred from homology"/>
<organism evidence="6 7">
    <name type="scientific">Billgrantia pellis</name>
    <dbReference type="NCBI Taxonomy" id="2606936"/>
    <lineage>
        <taxon>Bacteria</taxon>
        <taxon>Pseudomonadati</taxon>
        <taxon>Pseudomonadota</taxon>
        <taxon>Gammaproteobacteria</taxon>
        <taxon>Oceanospirillales</taxon>
        <taxon>Halomonadaceae</taxon>
        <taxon>Billgrantia</taxon>
    </lineage>
</organism>
<dbReference type="SUPFAM" id="SSF52833">
    <property type="entry name" value="Thioredoxin-like"/>
    <property type="match status" value="1"/>
</dbReference>
<dbReference type="Pfam" id="PF00043">
    <property type="entry name" value="GST_C"/>
    <property type="match status" value="1"/>
</dbReference>
<accession>A0A7V7FZU6</accession>
<evidence type="ECO:0000256" key="3">
    <source>
        <dbReference type="RuleBase" id="RU003494"/>
    </source>
</evidence>
<feature type="domain" description="GST C-terminal" evidence="5">
    <location>
        <begin position="103"/>
        <end position="219"/>
    </location>
</feature>
<dbReference type="SFLD" id="SFLDG00358">
    <property type="entry name" value="Main_(cytGST)"/>
    <property type="match status" value="1"/>
</dbReference>
<keyword evidence="7" id="KW-1185">Reference proteome</keyword>
<dbReference type="PROSITE" id="PS50404">
    <property type="entry name" value="GST_NTER"/>
    <property type="match status" value="1"/>
</dbReference>
<dbReference type="GO" id="GO:0016740">
    <property type="term" value="F:transferase activity"/>
    <property type="evidence" value="ECO:0007669"/>
    <property type="project" value="UniProtKB-KW"/>
</dbReference>
<dbReference type="Gene3D" id="3.40.30.10">
    <property type="entry name" value="Glutaredoxin"/>
    <property type="match status" value="1"/>
</dbReference>
<dbReference type="Proteomes" id="UP000486760">
    <property type="component" value="Unassembled WGS sequence"/>
</dbReference>
<dbReference type="SFLD" id="SFLDG01151">
    <property type="entry name" value="Main.2:_Nu-like"/>
    <property type="match status" value="1"/>
</dbReference>
<dbReference type="CDD" id="cd03056">
    <property type="entry name" value="GST_N_4"/>
    <property type="match status" value="1"/>
</dbReference>
<dbReference type="Gene3D" id="1.20.1050.10">
    <property type="match status" value="1"/>
</dbReference>
<dbReference type="InterPro" id="IPR010987">
    <property type="entry name" value="Glutathione-S-Trfase_C-like"/>
</dbReference>
<evidence type="ECO:0000259" key="5">
    <source>
        <dbReference type="PROSITE" id="PS50405"/>
    </source>
</evidence>
<dbReference type="InterPro" id="IPR004045">
    <property type="entry name" value="Glutathione_S-Trfase_N"/>
</dbReference>
<dbReference type="AlphaFoldDB" id="A0A7V7FZU6"/>
<dbReference type="SFLD" id="SFLDS00019">
    <property type="entry name" value="Glutathione_Transferase_(cytos"/>
    <property type="match status" value="1"/>
</dbReference>
<sequence length="219" mass="23792">MPTPTTVNARFPRDAAPIRLFRNPKSGHCHRVELMLALLELPYETVDVDMANGAHKSAKFLKISPFGQVPAIEDNGEFLSDSNAILVYLARRYDAHDRWLPTEPLAAAQVQRWLSVAAGEIAAGPCAARLVTLFNVPLDHEQAIARAHALFSVMEKHLGGQEYLAGSAITLADVAGYSYIAHAPEGGVSLKEYPAILAWLERIEAQPGFVGMVRSPALA</sequence>
<feature type="domain" description="GST N-terminal" evidence="4">
    <location>
        <begin position="16"/>
        <end position="97"/>
    </location>
</feature>
<dbReference type="PROSITE" id="PS50405">
    <property type="entry name" value="GST_CTER"/>
    <property type="match status" value="1"/>
</dbReference>
<dbReference type="PANTHER" id="PTHR44051:SF2">
    <property type="entry name" value="HYPOTHETICAL GLUTATHIONE S-TRANSFERASE LIKE PROTEIN"/>
    <property type="match status" value="1"/>
</dbReference>
<dbReference type="RefSeq" id="WP_149329996.1">
    <property type="nucleotide sequence ID" value="NZ_VTPY01000008.1"/>
</dbReference>
<gene>
    <name evidence="6" type="ORF">F0A17_19305</name>
</gene>
<dbReference type="PROSITE" id="PS51354">
    <property type="entry name" value="GLUTAREDOXIN_2"/>
    <property type="match status" value="1"/>
</dbReference>
<dbReference type="PANTHER" id="PTHR44051">
    <property type="entry name" value="GLUTATHIONE S-TRANSFERASE-RELATED"/>
    <property type="match status" value="1"/>
</dbReference>
<protein>
    <submittedName>
        <fullName evidence="6">Glutathione S-transferase</fullName>
    </submittedName>
</protein>
<dbReference type="InterPro" id="IPR004046">
    <property type="entry name" value="GST_C"/>
</dbReference>
<dbReference type="InterPro" id="IPR036249">
    <property type="entry name" value="Thioredoxin-like_sf"/>
</dbReference>
<reference evidence="6 7" key="1">
    <citation type="submission" date="2019-08" db="EMBL/GenBank/DDBJ databases">
        <title>Bioinformatics analysis of the strain L3 and L5.</title>
        <authorList>
            <person name="Li X."/>
        </authorList>
    </citation>
    <scope>NUCLEOTIDE SEQUENCE [LARGE SCALE GENOMIC DNA]</scope>
    <source>
        <strain evidence="6 7">L5</strain>
    </source>
</reference>
<evidence type="ECO:0000313" key="7">
    <source>
        <dbReference type="Proteomes" id="UP000486760"/>
    </source>
</evidence>
<dbReference type="SUPFAM" id="SSF47616">
    <property type="entry name" value="GST C-terminal domain-like"/>
    <property type="match status" value="1"/>
</dbReference>
<dbReference type="Pfam" id="PF02798">
    <property type="entry name" value="GST_N"/>
    <property type="match status" value="1"/>
</dbReference>
<evidence type="ECO:0000313" key="6">
    <source>
        <dbReference type="EMBL" id="KAA0010032.1"/>
    </source>
</evidence>
<dbReference type="FunFam" id="3.40.30.10:FF:000039">
    <property type="entry name" value="Glutathione S-transferase domain"/>
    <property type="match status" value="1"/>
</dbReference>
<dbReference type="InterPro" id="IPR040079">
    <property type="entry name" value="Glutathione_S-Trfase"/>
</dbReference>
<evidence type="ECO:0000256" key="2">
    <source>
        <dbReference type="ARBA" id="ARBA00022679"/>
    </source>
</evidence>
<comment type="caution">
    <text evidence="6">The sequence shown here is derived from an EMBL/GenBank/DDBJ whole genome shotgun (WGS) entry which is preliminary data.</text>
</comment>